<keyword evidence="3" id="KW-1185">Reference proteome</keyword>
<keyword evidence="1" id="KW-0446">Lipid-binding</keyword>
<gene>
    <name evidence="2" type="ORF">CIG75_14055</name>
</gene>
<dbReference type="Pfam" id="PF02645">
    <property type="entry name" value="DegV"/>
    <property type="match status" value="1"/>
</dbReference>
<dbReference type="AlphaFoldDB" id="A0A223D304"/>
<dbReference type="GO" id="GO:0008289">
    <property type="term" value="F:lipid binding"/>
    <property type="evidence" value="ECO:0007669"/>
    <property type="project" value="UniProtKB-KW"/>
</dbReference>
<proteinExistence type="predicted"/>
<dbReference type="InterPro" id="IPR050270">
    <property type="entry name" value="DegV_domain_contain"/>
</dbReference>
<evidence type="ECO:0000256" key="1">
    <source>
        <dbReference type="ARBA" id="ARBA00023121"/>
    </source>
</evidence>
<dbReference type="EMBL" id="CP022657">
    <property type="protein sequence ID" value="ASS75972.1"/>
    <property type="molecule type" value="Genomic_DNA"/>
</dbReference>
<dbReference type="Gene3D" id="3.30.1180.10">
    <property type="match status" value="1"/>
</dbReference>
<dbReference type="PROSITE" id="PS51482">
    <property type="entry name" value="DEGV"/>
    <property type="match status" value="1"/>
</dbReference>
<dbReference type="PANTHER" id="PTHR33434:SF2">
    <property type="entry name" value="FATTY ACID-BINDING PROTEIN TM_1468"/>
    <property type="match status" value="1"/>
</dbReference>
<evidence type="ECO:0008006" key="4">
    <source>
        <dbReference type="Google" id="ProtNLM"/>
    </source>
</evidence>
<name>A0A223D304_9BACL</name>
<protein>
    <recommendedName>
        <fullName evidence="4">Fatty acid-binding protein DegV</fullName>
    </recommendedName>
</protein>
<sequence length="286" mass="31211">MEGGLFMLRIVTDSTSDLTSSMIAEFGIDTVPLNVIFDGKAYADGIEISKEEFYIKMAESKVLPTTSQPSPALMRDRFQKILDAGDDVYYVGLASTLSGTVQSARIGRDMVTDPNRVTIYDSLNASFGQGLLALEAAKMARDGRTAEEITLRLQDLRRRFKLVFSVATLENLRKSGRINNLAFLFGSLLSIKPILMLDTAGVVQQYDKVRGKKNALATILRFVEEHQPEPELLFGIGHVAAPEQAVELQGVLHELGITNTVIIEISGVIGAHVGIGTTGLFYVARS</sequence>
<reference evidence="2 3" key="1">
    <citation type="journal article" date="2015" name="Int. J. Syst. Evol. Microbiol.">
        <title>Tumebacillus algifaecis sp. nov., isolated from decomposing algal scum.</title>
        <authorList>
            <person name="Wu Y.F."/>
            <person name="Zhang B."/>
            <person name="Xing P."/>
            <person name="Wu Q.L."/>
            <person name="Liu S.J."/>
        </authorList>
    </citation>
    <scope>NUCLEOTIDE SEQUENCE [LARGE SCALE GENOMIC DNA]</scope>
    <source>
        <strain evidence="2 3">THMBR28</strain>
    </source>
</reference>
<dbReference type="SUPFAM" id="SSF82549">
    <property type="entry name" value="DAK1/DegV-like"/>
    <property type="match status" value="1"/>
</dbReference>
<dbReference type="Gene3D" id="3.40.50.10170">
    <property type="match status" value="1"/>
</dbReference>
<dbReference type="InterPro" id="IPR003797">
    <property type="entry name" value="DegV"/>
</dbReference>
<dbReference type="Proteomes" id="UP000214688">
    <property type="component" value="Chromosome"/>
</dbReference>
<evidence type="ECO:0000313" key="2">
    <source>
        <dbReference type="EMBL" id="ASS75972.1"/>
    </source>
</evidence>
<dbReference type="PANTHER" id="PTHR33434">
    <property type="entry name" value="DEGV DOMAIN-CONTAINING PROTEIN DR_1986-RELATED"/>
    <property type="match status" value="1"/>
</dbReference>
<dbReference type="KEGG" id="tab:CIG75_14055"/>
<evidence type="ECO:0000313" key="3">
    <source>
        <dbReference type="Proteomes" id="UP000214688"/>
    </source>
</evidence>
<organism evidence="2 3">
    <name type="scientific">Tumebacillus algifaecis</name>
    <dbReference type="NCBI Taxonomy" id="1214604"/>
    <lineage>
        <taxon>Bacteria</taxon>
        <taxon>Bacillati</taxon>
        <taxon>Bacillota</taxon>
        <taxon>Bacilli</taxon>
        <taxon>Bacillales</taxon>
        <taxon>Alicyclobacillaceae</taxon>
        <taxon>Tumebacillus</taxon>
    </lineage>
</organism>
<dbReference type="InterPro" id="IPR043168">
    <property type="entry name" value="DegV_C"/>
</dbReference>
<accession>A0A223D304</accession>
<dbReference type="NCBIfam" id="TIGR00762">
    <property type="entry name" value="DegV"/>
    <property type="match status" value="1"/>
</dbReference>